<dbReference type="EnsemblMetazoa" id="XM_001120177">
    <property type="protein sequence ID" value="XP_001120177"/>
    <property type="gene ID" value="LOC724356"/>
</dbReference>
<dbReference type="GO" id="GO:0008270">
    <property type="term" value="F:zinc ion binding"/>
    <property type="evidence" value="ECO:0007669"/>
    <property type="project" value="UniProtKB-KW"/>
</dbReference>
<dbReference type="Proteomes" id="UP000005203">
    <property type="component" value="Linkage group LG9"/>
</dbReference>
<keyword evidence="1" id="KW-0479">Metal-binding</keyword>
<dbReference type="SUPFAM" id="SSF57845">
    <property type="entry name" value="B-box zinc-binding domain"/>
    <property type="match status" value="1"/>
</dbReference>
<dbReference type="InterPro" id="IPR002999">
    <property type="entry name" value="Tudor"/>
</dbReference>
<dbReference type="CTD" id="42236"/>
<keyword evidence="2 4" id="KW-0863">Zinc-finger</keyword>
<organism evidence="10">
    <name type="scientific">Apis mellifera</name>
    <name type="common">Honeybee</name>
    <dbReference type="NCBI Taxonomy" id="7460"/>
    <lineage>
        <taxon>Eukaryota</taxon>
        <taxon>Metazoa</taxon>
        <taxon>Ecdysozoa</taxon>
        <taxon>Arthropoda</taxon>
        <taxon>Hexapoda</taxon>
        <taxon>Insecta</taxon>
        <taxon>Pterygota</taxon>
        <taxon>Neoptera</taxon>
        <taxon>Endopterygota</taxon>
        <taxon>Hymenoptera</taxon>
        <taxon>Apocrita</taxon>
        <taxon>Aculeata</taxon>
        <taxon>Apoidea</taxon>
        <taxon>Anthophila</taxon>
        <taxon>Apidae</taxon>
        <taxon>Apis</taxon>
    </lineage>
</organism>
<evidence type="ECO:0000256" key="4">
    <source>
        <dbReference type="PROSITE-ProRule" id="PRU00024"/>
    </source>
</evidence>
<dbReference type="PANTHER" id="PTHR16442:SF1">
    <property type="entry name" value="RING FINGER PROTEIN 17"/>
    <property type="match status" value="1"/>
</dbReference>
<dbReference type="GeneID" id="724356"/>
<reference evidence="10" key="1">
    <citation type="submission" date="2021-01" db="UniProtKB">
        <authorList>
            <consortium name="EnsemblMetazoa"/>
        </authorList>
    </citation>
    <scope>IDENTIFICATION</scope>
    <source>
        <strain evidence="10">DH4</strain>
    </source>
</reference>
<dbReference type="Gene3D" id="2.40.50.90">
    <property type="match status" value="5"/>
</dbReference>
<dbReference type="Gene3D" id="3.30.160.60">
    <property type="entry name" value="Classic Zinc Finger"/>
    <property type="match status" value="1"/>
</dbReference>
<keyword evidence="11" id="KW-1185">Reference proteome</keyword>
<dbReference type="InterPro" id="IPR017907">
    <property type="entry name" value="Znf_RING_CS"/>
</dbReference>
<dbReference type="CDD" id="cd20379">
    <property type="entry name" value="Tudor_dTUD-like"/>
    <property type="match status" value="2"/>
</dbReference>
<feature type="coiled-coil region" evidence="5">
    <location>
        <begin position="297"/>
        <end position="324"/>
    </location>
</feature>
<dbReference type="KEGG" id="ame:724356"/>
<evidence type="ECO:0000256" key="5">
    <source>
        <dbReference type="SAM" id="Coils"/>
    </source>
</evidence>
<dbReference type="Gene3D" id="2.30.30.140">
    <property type="match status" value="5"/>
</dbReference>
<feature type="region of interest" description="Disordered" evidence="6">
    <location>
        <begin position="415"/>
        <end position="436"/>
    </location>
</feature>
<sequence>MLTKRKNNKYIHNYNFPLTKLRNVYCIQCKHQFIFQEFVPLRGVIPLLLDCGHTICDKCMKLFVNKPCPLCNVVSQCEDDHILSLPLHIYTLGLMVMSHNRPIITDDLDISFSKLSTSKSKQQCIKGLCYECGIQATIKCLQCVVLFCNICYTKIHGKALQNHTKIMLTEDNSENSFTIRNTCSERCNEPVGYYCQNCDISGCSHCMLRSHKTHIYQPLVKKNEEMLEEFYKVFDDVSENLKRIQQAQKKLKNISYSSVGTKNSDIVEGTVTQHFTYLHGILQNAEKQIIDSLRAHKNSRNKNIDEISTQLKEHEERLQSAIVVTTAITESLDKIDLQQIIQKLKPLTDIPCHLIQNNVPDDQEIKLHIDDNIIEAIKKHCSVQIPETTIFSLERKNSLPEDYVIEPLIEETSISKNKDKSMKNKTKATHPPKKKDNVLTVGSSEMIRITHVEDPSCFYVQLIQNQHKITELSKGLAVLANTTGTIPTEITLNALYIAQYSKNKIWYRARITDKKTISDDDERYSLLFIDYGMKEDNVPLIRIRNIMPQFAMLPVMALRCTLFDIVPNNGRWHPDATRAFKKLVCTNSMVSMCIQMITGDTYYVDLCAISSKDSGLISIKDSLTYMKYATCISPNRLMRINPDSTRKYYKEQLEMEIYTDVQVLFVESPNAIYVQKAHGNRSYFHKLIQEITDNYEKDMSEEYIATPCKDLPCAAPGVDGFWHRGLICEVTENTVQVFYVDLGYTLILSYDAIKPLPRKYMSCKTQAIKVSLKNVKPDDKNQWESETIEFIKKYLMDRKKFRVIPFNKIGDTYDVIMYTYDKINVANLLTKKNDVTLYSNSSSLSTSMNKKSESKKNKFRKSASCTELPGELYEDPINLNTKTKNVDENEDPFKVCVLIHQVLSPDSIYVSDATCDQSDVEKMMKQMQEFYNKYRPAKRDVWNKDSACAVYFARSDMYYRGKIIDIKIDNKVVVFLYDIGIEETVSINDIQSLYPWFSKIPTYVFKIKLTGILPCGGSSTWPSLSCEKLHEIINNNQNSKFYISKLEEEETEDSAIPVELWIKQVKMDGPLAPTRHEINSVNRMLVEDGVALPVKEYAKKRDKILAIELKRQLVKKLERLTKYESNVKWFQINDDICDPITDKMIWDIVLHYSDSDSDSQNCTNMEKILDNIPSLPKLSSWLPVKTIEEDTFIAIPTYIDNNGFLYLHSKTQNVKILQYIELKLEKLYKNCPIESCDTVWAVGDLCIAQYHANKKWYRGKVVQIRENNIIDVEFIDYGNIEECTIGTLKKKVILEDIPIQCTKCIIYGLNPGNGTWMTEDLDRIHSLLIEQECEVTVLNKTKTHLVISLTILPNRQCNEKSDLIAFLINKWNMNINPNIEITISENSIFTIITSDVVTENSRSLCSDDDIIKDPIIRGNSVLLPLTNVVNENENDTIIDVENISLCKLKNEIITSTPNIVSEENLAMNYKFVNIPKDIDYIEIELCCSISPTKFYAQLKENSHSITLNEYYIQYKLLMNDLQENAYKQPLITNFIPNTPCCAKFNDDLWYRCLITESEPIVNSDNIVIKLLYVDYGNDEYRKINSQECELHILKEEWMDLPSIAIKCKLWNIKVASTADYNELVSQFQQKIYNRSVLAKIKEIDKEYMSVELYEDEKFENIIYNTLIEEGLFEIRKN</sequence>
<proteinExistence type="predicted"/>
<name>A0A7M7LKD9_APIME</name>
<dbReference type="PROSITE" id="PS50119">
    <property type="entry name" value="ZF_BBOX"/>
    <property type="match status" value="1"/>
</dbReference>
<dbReference type="GO" id="GO:0005737">
    <property type="term" value="C:cytoplasm"/>
    <property type="evidence" value="ECO:0007669"/>
    <property type="project" value="UniProtKB-ARBA"/>
</dbReference>
<accession>A0A8B6XE02</accession>
<keyword evidence="5" id="KW-0175">Coiled coil</keyword>
<dbReference type="PROSITE" id="PS00518">
    <property type="entry name" value="ZF_RING_1"/>
    <property type="match status" value="1"/>
</dbReference>
<dbReference type="OrthoDB" id="5800423at2759"/>
<feature type="domain" description="RING-type" evidence="7">
    <location>
        <begin position="26"/>
        <end position="72"/>
    </location>
</feature>
<dbReference type="SUPFAM" id="SSF63748">
    <property type="entry name" value="Tudor/PWWP/MBT"/>
    <property type="match status" value="5"/>
</dbReference>
<feature type="domain" description="Tudor" evidence="9">
    <location>
        <begin position="941"/>
        <end position="1000"/>
    </location>
</feature>
<evidence type="ECO:0000256" key="1">
    <source>
        <dbReference type="ARBA" id="ARBA00022723"/>
    </source>
</evidence>
<evidence type="ECO:0000313" key="12">
    <source>
        <dbReference type="RefSeq" id="XP_001120177.2"/>
    </source>
</evidence>
<dbReference type="PROSITE" id="PS50304">
    <property type="entry name" value="TUDOR"/>
    <property type="match status" value="5"/>
</dbReference>
<feature type="domain" description="Tudor" evidence="9">
    <location>
        <begin position="1239"/>
        <end position="1298"/>
    </location>
</feature>
<dbReference type="PROSITE" id="PS50089">
    <property type="entry name" value="ZF_RING_2"/>
    <property type="match status" value="1"/>
</dbReference>
<dbReference type="InterPro" id="IPR001841">
    <property type="entry name" value="Znf_RING"/>
</dbReference>
<dbReference type="RefSeq" id="XP_001120177.2">
    <property type="nucleotide sequence ID" value="XM_001120177.5"/>
</dbReference>
<evidence type="ECO:0000256" key="3">
    <source>
        <dbReference type="ARBA" id="ARBA00022833"/>
    </source>
</evidence>
<dbReference type="Pfam" id="PF00567">
    <property type="entry name" value="TUDOR"/>
    <property type="match status" value="5"/>
</dbReference>
<feature type="domain" description="Tudor" evidence="9">
    <location>
        <begin position="1533"/>
        <end position="1595"/>
    </location>
</feature>
<feature type="domain" description="Tudor" evidence="9">
    <location>
        <begin position="701"/>
        <end position="763"/>
    </location>
</feature>
<gene>
    <name evidence="12" type="primary">LOC724356</name>
</gene>
<dbReference type="CDD" id="cd19757">
    <property type="entry name" value="Bbox1"/>
    <property type="match status" value="1"/>
</dbReference>
<feature type="compositionally biased region" description="Basic residues" evidence="6">
    <location>
        <begin position="423"/>
        <end position="433"/>
    </location>
</feature>
<evidence type="ECO:0000259" key="8">
    <source>
        <dbReference type="PROSITE" id="PS50119"/>
    </source>
</evidence>
<evidence type="ECO:0000259" key="9">
    <source>
        <dbReference type="PROSITE" id="PS50304"/>
    </source>
</evidence>
<reference evidence="12" key="2">
    <citation type="submission" date="2025-04" db="UniProtKB">
        <authorList>
            <consortium name="RefSeq"/>
        </authorList>
    </citation>
    <scope>IDENTIFICATION</scope>
    <source>
        <strain evidence="12">DH4</strain>
        <tissue evidence="12">Whole body</tissue>
    </source>
</reference>
<dbReference type="InterPro" id="IPR000315">
    <property type="entry name" value="Znf_B-box"/>
</dbReference>
<dbReference type="SUPFAM" id="SSF57850">
    <property type="entry name" value="RING/U-box"/>
    <property type="match status" value="1"/>
</dbReference>
<protein>
    <submittedName>
        <fullName evidence="12">RING finger protein 17 isoform X1</fullName>
    </submittedName>
</protein>
<feature type="domain" description="Tudor" evidence="9">
    <location>
        <begin position="489"/>
        <end position="552"/>
    </location>
</feature>
<feature type="region of interest" description="Disordered" evidence="6">
    <location>
        <begin position="841"/>
        <end position="860"/>
    </location>
</feature>
<evidence type="ECO:0000256" key="6">
    <source>
        <dbReference type="SAM" id="MobiDB-lite"/>
    </source>
</evidence>
<dbReference type="InterPro" id="IPR035437">
    <property type="entry name" value="SNase_OB-fold_sf"/>
</dbReference>
<feature type="domain" description="B box-type" evidence="8">
    <location>
        <begin position="178"/>
        <end position="219"/>
    </location>
</feature>
<dbReference type="SMART" id="SM00333">
    <property type="entry name" value="TUDOR"/>
    <property type="match status" value="5"/>
</dbReference>
<keyword evidence="3" id="KW-0862">Zinc</keyword>
<dbReference type="PANTHER" id="PTHR16442">
    <property type="entry name" value="RING FINGER PROTEIN 17"/>
    <property type="match status" value="1"/>
</dbReference>
<evidence type="ECO:0000313" key="11">
    <source>
        <dbReference type="Proteomes" id="UP000005203"/>
    </source>
</evidence>
<evidence type="ECO:0000256" key="2">
    <source>
        <dbReference type="ARBA" id="ARBA00022771"/>
    </source>
</evidence>
<evidence type="ECO:0000259" key="7">
    <source>
        <dbReference type="PROSITE" id="PS50089"/>
    </source>
</evidence>
<evidence type="ECO:0000313" key="10">
    <source>
        <dbReference type="EnsemblMetazoa" id="XP_001120177"/>
    </source>
</evidence>
<accession>A0A7M7LKD9</accession>